<evidence type="ECO:0000313" key="2">
    <source>
        <dbReference type="EMBL" id="KKS97927.1"/>
    </source>
</evidence>
<dbReference type="AlphaFoldDB" id="A0A0G1DK15"/>
<keyword evidence="2" id="KW-0418">Kinase</keyword>
<dbReference type="PANTHER" id="PTHR42774:SF3">
    <property type="entry name" value="KETOHEXOKINASE"/>
    <property type="match status" value="1"/>
</dbReference>
<feature type="domain" description="Carbohydrate kinase PfkB" evidence="1">
    <location>
        <begin position="23"/>
        <end position="280"/>
    </location>
</feature>
<dbReference type="Pfam" id="PF00294">
    <property type="entry name" value="PfkB"/>
    <property type="match status" value="1"/>
</dbReference>
<dbReference type="InterPro" id="IPR052562">
    <property type="entry name" value="Ketohexokinase-related"/>
</dbReference>
<dbReference type="Proteomes" id="UP000034894">
    <property type="component" value="Unassembled WGS sequence"/>
</dbReference>
<protein>
    <submittedName>
        <fullName evidence="2">PfkB domain-containing protein, ribokinase</fullName>
        <ecNumber evidence="2">2.7.1.15</ecNumber>
    </submittedName>
</protein>
<keyword evidence="2" id="KW-0808">Transferase</keyword>
<dbReference type="EMBL" id="LCFP01000004">
    <property type="protein sequence ID" value="KKS97927.1"/>
    <property type="molecule type" value="Genomic_DNA"/>
</dbReference>
<organism evidence="2 3">
    <name type="scientific">Candidatus Gottesmanbacteria bacterium GW2011_GWA2_43_14</name>
    <dbReference type="NCBI Taxonomy" id="1618443"/>
    <lineage>
        <taxon>Bacteria</taxon>
        <taxon>Candidatus Gottesmaniibacteriota</taxon>
    </lineage>
</organism>
<comment type="caution">
    <text evidence="2">The sequence shown here is derived from an EMBL/GenBank/DDBJ whole genome shotgun (WGS) entry which is preliminary data.</text>
</comment>
<accession>A0A0G1DK15</accession>
<evidence type="ECO:0000313" key="3">
    <source>
        <dbReference type="Proteomes" id="UP000034894"/>
    </source>
</evidence>
<dbReference type="GO" id="GO:0004747">
    <property type="term" value="F:ribokinase activity"/>
    <property type="evidence" value="ECO:0007669"/>
    <property type="project" value="UniProtKB-EC"/>
</dbReference>
<reference evidence="2 3" key="1">
    <citation type="journal article" date="2015" name="Nature">
        <title>rRNA introns, odd ribosomes, and small enigmatic genomes across a large radiation of phyla.</title>
        <authorList>
            <person name="Brown C.T."/>
            <person name="Hug L.A."/>
            <person name="Thomas B.C."/>
            <person name="Sharon I."/>
            <person name="Castelle C.J."/>
            <person name="Singh A."/>
            <person name="Wilkins M.J."/>
            <person name="Williams K.H."/>
            <person name="Banfield J.F."/>
        </authorList>
    </citation>
    <scope>NUCLEOTIDE SEQUENCE [LARGE SCALE GENOMIC DNA]</scope>
</reference>
<dbReference type="STRING" id="1618443.UV73_C0004G0069"/>
<dbReference type="PANTHER" id="PTHR42774">
    <property type="entry name" value="PHOSPHOTRANSFERASE SYSTEM TRANSPORT PROTEIN"/>
    <property type="match status" value="1"/>
</dbReference>
<dbReference type="InterPro" id="IPR029056">
    <property type="entry name" value="Ribokinase-like"/>
</dbReference>
<name>A0A0G1DK15_9BACT</name>
<dbReference type="EC" id="2.7.1.15" evidence="2"/>
<proteinExistence type="predicted"/>
<dbReference type="Gene3D" id="3.40.1190.20">
    <property type="match status" value="1"/>
</dbReference>
<gene>
    <name evidence="2" type="ORF">UV73_C0004G0069</name>
</gene>
<dbReference type="SUPFAM" id="SSF53613">
    <property type="entry name" value="Ribokinase-like"/>
    <property type="match status" value="1"/>
</dbReference>
<dbReference type="InterPro" id="IPR011611">
    <property type="entry name" value="PfkB_dom"/>
</dbReference>
<evidence type="ECO:0000259" key="1">
    <source>
        <dbReference type="Pfam" id="PF00294"/>
    </source>
</evidence>
<sequence length="297" mass="32328">MVYGCGSVVLDALMLSNKGIHLNQKNSVKRQKIQIGGVIPSALMTLSRLGIKTSLIASVGNDLFGDAVVKLLKKEKVDLRYLLKTEDHPTPLAFVTLNEMTGERTSFYTTGVFSELREEEIKLHLDNKTKLLLIDGHNLNLSLNLARQAQGVKAKVLLDLGSPKKGIEALISAADVVMVPRVYIERSGGGLKDEEVVKKFSSLKSKIVVLTMEEKGSLVINGSEIFSQPAFKVKAVDTNGAGDIFFGSFAFGMLNNWDLRSTTRFATGAAALSCTKFGKEFPTIGEIEEFLNSANEV</sequence>